<dbReference type="Pfam" id="PF25198">
    <property type="entry name" value="Spore_GerAC_N"/>
    <property type="match status" value="1"/>
</dbReference>
<dbReference type="Proteomes" id="UP000010880">
    <property type="component" value="Chromosome"/>
</dbReference>
<dbReference type="STRING" id="748449.Halha_0012"/>
<evidence type="ECO:0000259" key="8">
    <source>
        <dbReference type="Pfam" id="PF05504"/>
    </source>
</evidence>
<protein>
    <submittedName>
        <fullName evidence="10">Germination protein, Ger(X)C family</fullName>
    </submittedName>
</protein>
<evidence type="ECO:0000256" key="3">
    <source>
        <dbReference type="ARBA" id="ARBA00022544"/>
    </source>
</evidence>
<evidence type="ECO:0000256" key="2">
    <source>
        <dbReference type="ARBA" id="ARBA00007886"/>
    </source>
</evidence>
<comment type="similarity">
    <text evidence="2">Belongs to the GerABKC lipoprotein family.</text>
</comment>
<dbReference type="InterPro" id="IPR057336">
    <property type="entry name" value="GerAC_N"/>
</dbReference>
<dbReference type="GO" id="GO:0016020">
    <property type="term" value="C:membrane"/>
    <property type="evidence" value="ECO:0007669"/>
    <property type="project" value="UniProtKB-SubCell"/>
</dbReference>
<evidence type="ECO:0000256" key="4">
    <source>
        <dbReference type="ARBA" id="ARBA00022729"/>
    </source>
</evidence>
<dbReference type="RefSeq" id="WP_015325778.1">
    <property type="nucleotide sequence ID" value="NC_019978.1"/>
</dbReference>
<dbReference type="InterPro" id="IPR046953">
    <property type="entry name" value="Spore_GerAC-like_C"/>
</dbReference>
<accession>L0K688</accession>
<keyword evidence="3" id="KW-0309">Germination</keyword>
<evidence type="ECO:0000313" key="10">
    <source>
        <dbReference type="EMBL" id="AGB40050.1"/>
    </source>
</evidence>
<dbReference type="Gene3D" id="3.30.300.210">
    <property type="entry name" value="Nutrient germinant receptor protein C, domain 3"/>
    <property type="match status" value="1"/>
</dbReference>
<keyword evidence="7" id="KW-0449">Lipoprotein</keyword>
<evidence type="ECO:0000259" key="9">
    <source>
        <dbReference type="Pfam" id="PF25198"/>
    </source>
</evidence>
<dbReference type="PANTHER" id="PTHR35789">
    <property type="entry name" value="SPORE GERMINATION PROTEIN B3"/>
    <property type="match status" value="1"/>
</dbReference>
<comment type="subcellular location">
    <subcellularLocation>
        <location evidence="1">Membrane</location>
        <topology evidence="1">Lipid-anchor</topology>
    </subcellularLocation>
</comment>
<evidence type="ECO:0000256" key="1">
    <source>
        <dbReference type="ARBA" id="ARBA00004635"/>
    </source>
</evidence>
<dbReference type="AlphaFoldDB" id="L0K688"/>
<dbReference type="OrthoDB" id="9816067at2"/>
<dbReference type="InterPro" id="IPR038501">
    <property type="entry name" value="Spore_GerAC_C_sf"/>
</dbReference>
<evidence type="ECO:0000313" key="11">
    <source>
        <dbReference type="Proteomes" id="UP000010880"/>
    </source>
</evidence>
<dbReference type="Pfam" id="PF05504">
    <property type="entry name" value="Spore_GerAC"/>
    <property type="match status" value="1"/>
</dbReference>
<keyword evidence="4" id="KW-0732">Signal</keyword>
<keyword evidence="5" id="KW-0472">Membrane</keyword>
<keyword evidence="6" id="KW-0564">Palmitate</keyword>
<proteinExistence type="inferred from homology"/>
<dbReference type="HOGENOM" id="CLU_051140_0_2_9"/>
<feature type="domain" description="Spore germination GerAC-like C-terminal" evidence="8">
    <location>
        <begin position="210"/>
        <end position="373"/>
    </location>
</feature>
<organism evidence="10 11">
    <name type="scientific">Halobacteroides halobius (strain ATCC 35273 / DSM 5150 / MD-1)</name>
    <dbReference type="NCBI Taxonomy" id="748449"/>
    <lineage>
        <taxon>Bacteria</taxon>
        <taxon>Bacillati</taxon>
        <taxon>Bacillota</taxon>
        <taxon>Clostridia</taxon>
        <taxon>Halanaerobiales</taxon>
        <taxon>Halobacteroidaceae</taxon>
        <taxon>Halobacteroides</taxon>
    </lineage>
</organism>
<dbReference type="NCBIfam" id="TIGR02887">
    <property type="entry name" value="spore_ger_x_C"/>
    <property type="match status" value="1"/>
</dbReference>
<dbReference type="eggNOG" id="ENOG502Z8GN">
    <property type="taxonomic scope" value="Bacteria"/>
</dbReference>
<evidence type="ECO:0000256" key="6">
    <source>
        <dbReference type="ARBA" id="ARBA00023139"/>
    </source>
</evidence>
<keyword evidence="11" id="KW-1185">Reference proteome</keyword>
<gene>
    <name evidence="10" type="ordered locus">Halha_0012</name>
</gene>
<dbReference type="KEGG" id="hhl:Halha_0012"/>
<evidence type="ECO:0000256" key="5">
    <source>
        <dbReference type="ARBA" id="ARBA00023136"/>
    </source>
</evidence>
<dbReference type="PANTHER" id="PTHR35789:SF1">
    <property type="entry name" value="SPORE GERMINATION PROTEIN B3"/>
    <property type="match status" value="1"/>
</dbReference>
<dbReference type="GO" id="GO:0009847">
    <property type="term" value="P:spore germination"/>
    <property type="evidence" value="ECO:0007669"/>
    <property type="project" value="InterPro"/>
</dbReference>
<dbReference type="EMBL" id="CP003359">
    <property type="protein sequence ID" value="AGB40050.1"/>
    <property type="molecule type" value="Genomic_DNA"/>
</dbReference>
<reference evidence="11" key="1">
    <citation type="submission" date="2012-02" db="EMBL/GenBank/DDBJ databases">
        <title>The complete genome of Halobacteroides halobius DSM 5150.</title>
        <authorList>
            <person name="Lucas S."/>
            <person name="Copeland A."/>
            <person name="Lapidus A."/>
            <person name="Glavina del Rio T."/>
            <person name="Dalin E."/>
            <person name="Tice H."/>
            <person name="Bruce D."/>
            <person name="Goodwin L."/>
            <person name="Pitluck S."/>
            <person name="Peters L."/>
            <person name="Mikhailova N."/>
            <person name="Gu W."/>
            <person name="Kyrpides N."/>
            <person name="Mavromatis K."/>
            <person name="Ivanova N."/>
            <person name="Brettin T."/>
            <person name="Detter J.C."/>
            <person name="Han C."/>
            <person name="Larimer F."/>
            <person name="Land M."/>
            <person name="Hauser L."/>
            <person name="Markowitz V."/>
            <person name="Cheng J.-F."/>
            <person name="Hugenholtz P."/>
            <person name="Woyke T."/>
            <person name="Wu D."/>
            <person name="Tindall B."/>
            <person name="Pomrenke H."/>
            <person name="Brambilla E."/>
            <person name="Klenk H.-P."/>
            <person name="Eisen J.A."/>
        </authorList>
    </citation>
    <scope>NUCLEOTIDE SEQUENCE [LARGE SCALE GENOMIC DNA]</scope>
    <source>
        <strain evidence="11">ATCC 35273 / DSM 5150 / MD-1</strain>
    </source>
</reference>
<dbReference type="InterPro" id="IPR008844">
    <property type="entry name" value="Spore_GerAC-like"/>
</dbReference>
<evidence type="ECO:0000256" key="7">
    <source>
        <dbReference type="ARBA" id="ARBA00023288"/>
    </source>
</evidence>
<feature type="domain" description="Spore germination protein N-terminal" evidence="9">
    <location>
        <begin position="22"/>
        <end position="200"/>
    </location>
</feature>
<name>L0K688_HALHC</name>
<dbReference type="PROSITE" id="PS51257">
    <property type="entry name" value="PROKAR_LIPOPROTEIN"/>
    <property type="match status" value="1"/>
</dbReference>
<sequence>MKRIVKILIIILVLNLLTGCWDRRDLEDRVPILAIGIDFAEDKNNQVAKKNKIKITIQAPIPAKMAEKGGDNVTWVVTATGNTIAEAINEMQTKMNQKLFFGHLRIIVFSQELAKTGIRQHLNFFRNLPEIRRLSWLLVAKKSAEDVIKAKPKLESISAVYLMHMLNNGVNMGQIPNLRLGDFYVKLADPGAQPSAVLVKANKDVIDYIGLGVFEGDELVGTLSESEAIYYQRILGVNDKGSLVISDPTTEIDRLTIKIEGVSTYLRPKFENKELVMHINTEVEGKVIEQLNQSNLSKEKVVRRIEKRIEIKLKKEIKKLIRKTQDKFQADIFGVGEYVRAYYPNYWNSIEWHNKYPKLKIDVETQAYIRQVGMIKYRD</sequence>